<dbReference type="RefSeq" id="WP_045907071.1">
    <property type="nucleotide sequence ID" value="NZ_CAIZVH010000014.1"/>
</dbReference>
<dbReference type="NCBIfam" id="NF007455">
    <property type="entry name" value="PRK10022.1"/>
    <property type="match status" value="1"/>
</dbReference>
<dbReference type="PANTHER" id="PTHR37941">
    <property type="entry name" value="FUMARASE E-RELATED"/>
    <property type="match status" value="1"/>
</dbReference>
<dbReference type="Gene3D" id="1.20.120.330">
    <property type="entry name" value="Nucleotidyltransferases domain 2"/>
    <property type="match status" value="1"/>
</dbReference>
<evidence type="ECO:0000313" key="2">
    <source>
        <dbReference type="Proteomes" id="UP000229974"/>
    </source>
</evidence>
<organism evidence="1 2">
    <name type="scientific">Enterobacter hormaechei</name>
    <dbReference type="NCBI Taxonomy" id="158836"/>
    <lineage>
        <taxon>Bacteria</taxon>
        <taxon>Pseudomonadati</taxon>
        <taxon>Pseudomonadota</taxon>
        <taxon>Gammaproteobacteria</taxon>
        <taxon>Enterobacterales</taxon>
        <taxon>Enterobacteriaceae</taxon>
        <taxon>Enterobacter</taxon>
        <taxon>Enterobacter cloacae complex</taxon>
    </lineage>
</organism>
<dbReference type="InterPro" id="IPR038026">
    <property type="entry name" value="MtlR-like_sf"/>
</dbReference>
<name>A0A2J0PY40_9ENTR</name>
<dbReference type="Proteomes" id="UP000229974">
    <property type="component" value="Unassembled WGS sequence"/>
</dbReference>
<dbReference type="InterPro" id="IPR007761">
    <property type="entry name" value="MtlR-like"/>
</dbReference>
<dbReference type="STRING" id="301102.BFV66_18210"/>
<evidence type="ECO:0000313" key="1">
    <source>
        <dbReference type="EMBL" id="PJD84385.1"/>
    </source>
</evidence>
<dbReference type="AlphaFoldDB" id="A0A2J0PY40"/>
<dbReference type="Pfam" id="PF05068">
    <property type="entry name" value="MtlR"/>
    <property type="match status" value="1"/>
</dbReference>
<sequence>MTTLTEDDVLEQLDAQNNLLAFMTTAQSFLLQGIKCFLPSLFVDNDEEIVEYAVKPLLARSGPLDDIDVALRLIYALGKMEKWLYADITHFSQFYQYLKEQDTLPGFADDITWDFISNVNCITRNATLFSALESMKFADFATWSEVRFTAMIKTALTLAVTTILKELTP</sequence>
<reference evidence="1 2" key="1">
    <citation type="journal article" date="2017" name="J. Antimicrob. Chemother.">
        <title>Characterization of the population structure, drug resistance mechanisms and plasmids of the community-associated Enterobacter cloacae complex in China.</title>
        <authorList>
            <person name="Zhou K."/>
            <person name="Yu W."/>
            <person name="Cao X."/>
            <person name="Shen P."/>
            <person name="Lu H."/>
            <person name="Luo Q."/>
            <person name="Rossen J.W.A."/>
            <person name="Xiao Y."/>
        </authorList>
    </citation>
    <scope>NUCLEOTIDE SEQUENCE [LARGE SCALE GENOMIC DNA]</scope>
    <source>
        <strain evidence="1 2">ECC904</strain>
    </source>
</reference>
<gene>
    <name evidence="1" type="ORF">B9Q30_14670</name>
</gene>
<proteinExistence type="predicted"/>
<dbReference type="PANTHER" id="PTHR37941:SF1">
    <property type="entry name" value="FUMARASE E-RELATED"/>
    <property type="match status" value="1"/>
</dbReference>
<comment type="caution">
    <text evidence="1">The sequence shown here is derived from an EMBL/GenBank/DDBJ whole genome shotgun (WGS) entry which is preliminary data.</text>
</comment>
<accession>A0A2J0PY40</accession>
<dbReference type="EMBL" id="NEEW01000006">
    <property type="protein sequence ID" value="PJD84385.1"/>
    <property type="molecule type" value="Genomic_DNA"/>
</dbReference>
<dbReference type="SUPFAM" id="SSF158668">
    <property type="entry name" value="MtlR-like"/>
    <property type="match status" value="1"/>
</dbReference>
<protein>
    <submittedName>
        <fullName evidence="1">Transcriptional regulator</fullName>
    </submittedName>
</protein>
<dbReference type="OrthoDB" id="6496300at2"/>